<dbReference type="InterPro" id="IPR036621">
    <property type="entry name" value="Anticodon-bd_dom_sf"/>
</dbReference>
<dbReference type="CDD" id="cd00771">
    <property type="entry name" value="ThrRS_core"/>
    <property type="match status" value="1"/>
</dbReference>
<dbReference type="PRINTS" id="PR01047">
    <property type="entry name" value="TRNASYNTHTHR"/>
</dbReference>
<dbReference type="Gene3D" id="3.10.20.30">
    <property type="match status" value="1"/>
</dbReference>
<sequence length="647" mass="72837">MMALVTVSLPDGSKKEAEAGISIADFVKNNIGPGLAKAAVFAKLNGQEADLARSIDADASLQIFTTKSPEALEVSRHDAAHIVADAVQQLFPGTQVTIGPVIEEGFYYDFFRTKEGKPAPFSSEELEQIEKRANEIIAKDVPFKRSEIDAAEAVKLFEGKGESFKVEIVHDIVARGAKTLTLYSHGDWTDFCLGPHGPSTGKVGIIKLLSSSGAYWRGDHNKAQLQRIYGISFFDKKALEAWQKQREEAAKRDHRRLGRELDLFHFHPVAPGAAFWTPRGTVIYQTLSDWMRRLTREDGYVEIKTPLIFNKQLWMKSGHWDKYQENMFLVKDSDSGELDFGVKPMNCPSHHIYFSFGKHSYRDLPMRLHTQDVLHRNEAAGALGGLTRVRQFAQDDAHIYCREDQIAEEVFRFVRLLDRVYNAVGLKYEAKLSTRPEKRLGSDELWDRAEGALKDTLEKMKVAYELKEGDGAFYGPKIDFVVSDSIGRKWQLGTMQLDYIAAQRFELSYVGDDNKEHPPVVLHRAIFGSFERFIAILIEHFGGVFPSWLAPVQATIVTVADRQADYAKNLAADLNRKGFRVEFDDRGLSMQKKIREAEIAKIPYILVIGDREVEGNAVAPRKHGGEDLKSMPVAQFVELLAKDTAIP</sequence>
<comment type="cofactor">
    <cofactor evidence="13">
        <name>Zn(2+)</name>
        <dbReference type="ChEBI" id="CHEBI:29105"/>
    </cofactor>
    <text evidence="13">Binds 1 zinc ion per subunit.</text>
</comment>
<dbReference type="FunFam" id="3.30.930.10:FF:000002">
    <property type="entry name" value="Threonine--tRNA ligase"/>
    <property type="match status" value="1"/>
</dbReference>
<dbReference type="InterPro" id="IPR002314">
    <property type="entry name" value="aa-tRNA-synt_IIb"/>
</dbReference>
<dbReference type="Proteomes" id="UP000249061">
    <property type="component" value="Unassembled WGS sequence"/>
</dbReference>
<gene>
    <name evidence="13" type="primary">thrS</name>
    <name evidence="16" type="ORF">DI536_03805</name>
</gene>
<keyword evidence="6 13" id="KW-0547">Nucleotide-binding</keyword>
<comment type="subunit">
    <text evidence="13">Homodimer.</text>
</comment>
<evidence type="ECO:0000256" key="11">
    <source>
        <dbReference type="ARBA" id="ARBA00023146"/>
    </source>
</evidence>
<dbReference type="InterPro" id="IPR004154">
    <property type="entry name" value="Anticodon-bd"/>
</dbReference>
<keyword evidence="9 13" id="KW-0694">RNA-binding</keyword>
<dbReference type="PANTHER" id="PTHR11451:SF44">
    <property type="entry name" value="THREONINE--TRNA LIGASE, CHLOROPLASTIC_MITOCHONDRIAL 2"/>
    <property type="match status" value="1"/>
</dbReference>
<accession>A0A2W5TTW7</accession>
<evidence type="ECO:0000256" key="8">
    <source>
        <dbReference type="ARBA" id="ARBA00022840"/>
    </source>
</evidence>
<feature type="binding site" evidence="13">
    <location>
        <position position="398"/>
    </location>
    <ligand>
        <name>Zn(2+)</name>
        <dbReference type="ChEBI" id="CHEBI:29105"/>
        <note>catalytic</note>
    </ligand>
</feature>
<evidence type="ECO:0000313" key="17">
    <source>
        <dbReference type="Proteomes" id="UP000249061"/>
    </source>
</evidence>
<dbReference type="InterPro" id="IPR012676">
    <property type="entry name" value="TGS-like"/>
</dbReference>
<keyword evidence="4 13" id="KW-0436">Ligase</keyword>
<dbReference type="Gene3D" id="3.40.50.800">
    <property type="entry name" value="Anticodon-binding domain"/>
    <property type="match status" value="1"/>
</dbReference>
<dbReference type="GO" id="GO:0004829">
    <property type="term" value="F:threonine-tRNA ligase activity"/>
    <property type="evidence" value="ECO:0007669"/>
    <property type="project" value="UniProtKB-UniRule"/>
</dbReference>
<dbReference type="HAMAP" id="MF_00184">
    <property type="entry name" value="Thr_tRNA_synth"/>
    <property type="match status" value="1"/>
</dbReference>
<dbReference type="FunFam" id="3.40.50.800:FF:000001">
    <property type="entry name" value="Threonine--tRNA ligase"/>
    <property type="match status" value="1"/>
</dbReference>
<evidence type="ECO:0000256" key="5">
    <source>
        <dbReference type="ARBA" id="ARBA00022723"/>
    </source>
</evidence>
<name>A0A2W5TTW7_9BACT</name>
<dbReference type="Pfam" id="PF00587">
    <property type="entry name" value="tRNA-synt_2b"/>
    <property type="match status" value="1"/>
</dbReference>
<feature type="binding site" evidence="13">
    <location>
        <position position="347"/>
    </location>
    <ligand>
        <name>Zn(2+)</name>
        <dbReference type="ChEBI" id="CHEBI:29105"/>
        <note>catalytic</note>
    </ligand>
</feature>
<dbReference type="PROSITE" id="PS51880">
    <property type="entry name" value="TGS"/>
    <property type="match status" value="1"/>
</dbReference>
<comment type="catalytic activity">
    <reaction evidence="12 13">
        <text>tRNA(Thr) + L-threonine + ATP = L-threonyl-tRNA(Thr) + AMP + diphosphate + H(+)</text>
        <dbReference type="Rhea" id="RHEA:24624"/>
        <dbReference type="Rhea" id="RHEA-COMP:9670"/>
        <dbReference type="Rhea" id="RHEA-COMP:9704"/>
        <dbReference type="ChEBI" id="CHEBI:15378"/>
        <dbReference type="ChEBI" id="CHEBI:30616"/>
        <dbReference type="ChEBI" id="CHEBI:33019"/>
        <dbReference type="ChEBI" id="CHEBI:57926"/>
        <dbReference type="ChEBI" id="CHEBI:78442"/>
        <dbReference type="ChEBI" id="CHEBI:78534"/>
        <dbReference type="ChEBI" id="CHEBI:456215"/>
        <dbReference type="EC" id="6.1.1.3"/>
    </reaction>
</comment>
<keyword evidence="7 13" id="KW-0862">Zinc</keyword>
<reference evidence="16 17" key="1">
    <citation type="submission" date="2017-08" db="EMBL/GenBank/DDBJ databases">
        <title>Infants hospitalized years apart are colonized by the same room-sourced microbial strains.</title>
        <authorList>
            <person name="Brooks B."/>
            <person name="Olm M.R."/>
            <person name="Firek B.A."/>
            <person name="Baker R."/>
            <person name="Thomas B.C."/>
            <person name="Morowitz M.J."/>
            <person name="Banfield J.F."/>
        </authorList>
    </citation>
    <scope>NUCLEOTIDE SEQUENCE [LARGE SCALE GENOMIC DNA]</scope>
    <source>
        <strain evidence="16">S2_003_000_R2_14</strain>
    </source>
</reference>
<evidence type="ECO:0000259" key="14">
    <source>
        <dbReference type="PROSITE" id="PS50862"/>
    </source>
</evidence>
<evidence type="ECO:0000256" key="6">
    <source>
        <dbReference type="ARBA" id="ARBA00022741"/>
    </source>
</evidence>
<evidence type="ECO:0000313" key="16">
    <source>
        <dbReference type="EMBL" id="PZR17457.1"/>
    </source>
</evidence>
<dbReference type="Gene3D" id="3.30.980.10">
    <property type="entry name" value="Threonyl-trna Synthetase, Chain A, domain 2"/>
    <property type="match status" value="1"/>
</dbReference>
<keyword evidence="8 13" id="KW-0067">ATP-binding</keyword>
<evidence type="ECO:0000256" key="4">
    <source>
        <dbReference type="ARBA" id="ARBA00022598"/>
    </source>
</evidence>
<feature type="binding site" evidence="13">
    <location>
        <position position="523"/>
    </location>
    <ligand>
        <name>Zn(2+)</name>
        <dbReference type="ChEBI" id="CHEBI:29105"/>
        <note>catalytic</note>
    </ligand>
</feature>
<dbReference type="GO" id="GO:0005524">
    <property type="term" value="F:ATP binding"/>
    <property type="evidence" value="ECO:0007669"/>
    <property type="project" value="UniProtKB-UniRule"/>
</dbReference>
<evidence type="ECO:0000256" key="9">
    <source>
        <dbReference type="ARBA" id="ARBA00022884"/>
    </source>
</evidence>
<dbReference type="PANTHER" id="PTHR11451">
    <property type="entry name" value="THREONINE-TRNA LIGASE"/>
    <property type="match status" value="1"/>
</dbReference>
<dbReference type="AlphaFoldDB" id="A0A2W5TTW7"/>
<keyword evidence="3 13" id="KW-0820">tRNA-binding</keyword>
<comment type="caution">
    <text evidence="16">The sequence shown here is derived from an EMBL/GenBank/DDBJ whole genome shotgun (WGS) entry which is preliminary data.</text>
</comment>
<dbReference type="InterPro" id="IPR004095">
    <property type="entry name" value="TGS"/>
</dbReference>
<dbReference type="EC" id="6.1.1.3" evidence="13"/>
<evidence type="ECO:0000259" key="15">
    <source>
        <dbReference type="PROSITE" id="PS51880"/>
    </source>
</evidence>
<dbReference type="NCBIfam" id="TIGR00418">
    <property type="entry name" value="thrS"/>
    <property type="match status" value="1"/>
</dbReference>
<keyword evidence="2 13" id="KW-0963">Cytoplasm</keyword>
<dbReference type="SUPFAM" id="SSF52954">
    <property type="entry name" value="Class II aaRS ABD-related"/>
    <property type="match status" value="1"/>
</dbReference>
<evidence type="ECO:0000256" key="7">
    <source>
        <dbReference type="ARBA" id="ARBA00022833"/>
    </source>
</evidence>
<evidence type="ECO:0000256" key="3">
    <source>
        <dbReference type="ARBA" id="ARBA00022555"/>
    </source>
</evidence>
<dbReference type="SUPFAM" id="SSF55681">
    <property type="entry name" value="Class II aaRS and biotin synthetases"/>
    <property type="match status" value="1"/>
</dbReference>
<dbReference type="FunFam" id="3.30.980.10:FF:000005">
    <property type="entry name" value="Threonyl-tRNA synthetase, mitochondrial"/>
    <property type="match status" value="1"/>
</dbReference>
<dbReference type="SMART" id="SM00863">
    <property type="entry name" value="tRNA_SAD"/>
    <property type="match status" value="1"/>
</dbReference>
<evidence type="ECO:0000256" key="1">
    <source>
        <dbReference type="ARBA" id="ARBA00008226"/>
    </source>
</evidence>
<dbReference type="EMBL" id="QFQP01000002">
    <property type="protein sequence ID" value="PZR17457.1"/>
    <property type="molecule type" value="Genomic_DNA"/>
</dbReference>
<keyword evidence="5 13" id="KW-0479">Metal-binding</keyword>
<dbReference type="SUPFAM" id="SSF55186">
    <property type="entry name" value="ThrRS/AlaRS common domain"/>
    <property type="match status" value="1"/>
</dbReference>
<dbReference type="InterPro" id="IPR006195">
    <property type="entry name" value="aa-tRNA-synth_II"/>
</dbReference>
<dbReference type="Gene3D" id="3.30.930.10">
    <property type="entry name" value="Bira Bifunctional Protein, Domain 2"/>
    <property type="match status" value="1"/>
</dbReference>
<dbReference type="InterPro" id="IPR045864">
    <property type="entry name" value="aa-tRNA-synth_II/BPL/LPL"/>
</dbReference>
<dbReference type="InterPro" id="IPR018163">
    <property type="entry name" value="Thr/Ala-tRNA-synth_IIc_edit"/>
</dbReference>
<dbReference type="Pfam" id="PF03129">
    <property type="entry name" value="HGTP_anticodon"/>
    <property type="match status" value="1"/>
</dbReference>
<organism evidence="16 17">
    <name type="scientific">Archangium gephyra</name>
    <dbReference type="NCBI Taxonomy" id="48"/>
    <lineage>
        <taxon>Bacteria</taxon>
        <taxon>Pseudomonadati</taxon>
        <taxon>Myxococcota</taxon>
        <taxon>Myxococcia</taxon>
        <taxon>Myxococcales</taxon>
        <taxon>Cystobacterineae</taxon>
        <taxon>Archangiaceae</taxon>
        <taxon>Archangium</taxon>
    </lineage>
</organism>
<dbReference type="SUPFAM" id="SSF81271">
    <property type="entry name" value="TGS-like"/>
    <property type="match status" value="1"/>
</dbReference>
<dbReference type="InterPro" id="IPR002320">
    <property type="entry name" value="Thr-tRNA-ligase_IIa"/>
</dbReference>
<comment type="caution">
    <text evidence="13">Lacks conserved residue(s) required for the propagation of feature annotation.</text>
</comment>
<dbReference type="CDD" id="cd01667">
    <property type="entry name" value="TGS_ThrRS"/>
    <property type="match status" value="1"/>
</dbReference>
<keyword evidence="11 13" id="KW-0030">Aminoacyl-tRNA synthetase</keyword>
<dbReference type="InterPro" id="IPR012947">
    <property type="entry name" value="tRNA_SAD"/>
</dbReference>
<dbReference type="GO" id="GO:0006435">
    <property type="term" value="P:threonyl-tRNA aminoacylation"/>
    <property type="evidence" value="ECO:0007669"/>
    <property type="project" value="UniProtKB-UniRule"/>
</dbReference>
<dbReference type="GO" id="GO:0000049">
    <property type="term" value="F:tRNA binding"/>
    <property type="evidence" value="ECO:0007669"/>
    <property type="project" value="UniProtKB-KW"/>
</dbReference>
<evidence type="ECO:0000256" key="12">
    <source>
        <dbReference type="ARBA" id="ARBA00049515"/>
    </source>
</evidence>
<dbReference type="PROSITE" id="PS50862">
    <property type="entry name" value="AA_TRNA_LIGASE_II"/>
    <property type="match status" value="1"/>
</dbReference>
<evidence type="ECO:0000256" key="13">
    <source>
        <dbReference type="HAMAP-Rule" id="MF_00184"/>
    </source>
</evidence>
<evidence type="ECO:0000256" key="10">
    <source>
        <dbReference type="ARBA" id="ARBA00022917"/>
    </source>
</evidence>
<dbReference type="InterPro" id="IPR012675">
    <property type="entry name" value="Beta-grasp_dom_sf"/>
</dbReference>
<dbReference type="Pfam" id="PF07973">
    <property type="entry name" value="tRNA_SAD"/>
    <property type="match status" value="1"/>
</dbReference>
<evidence type="ECO:0000256" key="2">
    <source>
        <dbReference type="ARBA" id="ARBA00022490"/>
    </source>
</evidence>
<feature type="domain" description="Aminoacyl-transfer RNA synthetases class-II family profile" evidence="14">
    <location>
        <begin position="269"/>
        <end position="546"/>
    </location>
</feature>
<dbReference type="InterPro" id="IPR047246">
    <property type="entry name" value="ThrRS_anticodon"/>
</dbReference>
<comment type="similarity">
    <text evidence="1 13">Belongs to the class-II aminoacyl-tRNA synthetase family.</text>
</comment>
<protein>
    <recommendedName>
        <fullName evidence="13">Threonine--tRNA ligase</fullName>
        <ecNumber evidence="13">6.1.1.3</ecNumber>
    </recommendedName>
    <alternativeName>
        <fullName evidence="13">Threonyl-tRNA synthetase</fullName>
        <shortName evidence="13">ThrRS</shortName>
    </alternativeName>
</protein>
<proteinExistence type="inferred from homology"/>
<dbReference type="Pfam" id="PF02824">
    <property type="entry name" value="TGS"/>
    <property type="match status" value="1"/>
</dbReference>
<dbReference type="GO" id="GO:0046872">
    <property type="term" value="F:metal ion binding"/>
    <property type="evidence" value="ECO:0007669"/>
    <property type="project" value="UniProtKB-KW"/>
</dbReference>
<comment type="subcellular location">
    <subcellularLocation>
        <location evidence="13">Cytoplasm</location>
    </subcellularLocation>
</comment>
<feature type="domain" description="TGS" evidence="15">
    <location>
        <begin position="1"/>
        <end position="65"/>
    </location>
</feature>
<dbReference type="CDD" id="cd00860">
    <property type="entry name" value="ThrRS_anticodon"/>
    <property type="match status" value="1"/>
</dbReference>
<keyword evidence="10 13" id="KW-0648">Protein biosynthesis</keyword>
<dbReference type="Gene3D" id="3.30.54.20">
    <property type="match status" value="1"/>
</dbReference>
<dbReference type="InterPro" id="IPR033728">
    <property type="entry name" value="ThrRS_core"/>
</dbReference>
<dbReference type="GO" id="GO:0005737">
    <property type="term" value="C:cytoplasm"/>
    <property type="evidence" value="ECO:0007669"/>
    <property type="project" value="UniProtKB-SubCell"/>
</dbReference>